<evidence type="ECO:0008006" key="4">
    <source>
        <dbReference type="Google" id="ProtNLM"/>
    </source>
</evidence>
<feature type="compositionally biased region" description="Polar residues" evidence="1">
    <location>
        <begin position="338"/>
        <end position="356"/>
    </location>
</feature>
<dbReference type="Gene3D" id="2.30.30.40">
    <property type="entry name" value="SH3 Domains"/>
    <property type="match status" value="1"/>
</dbReference>
<name>A0A8J4TI53_9TREM</name>
<gene>
    <name evidence="2" type="ORF">PHET_07246</name>
</gene>
<dbReference type="SUPFAM" id="SSF50044">
    <property type="entry name" value="SH3-domain"/>
    <property type="match status" value="1"/>
</dbReference>
<feature type="non-terminal residue" evidence="2">
    <location>
        <position position="1"/>
    </location>
</feature>
<dbReference type="Proteomes" id="UP000748531">
    <property type="component" value="Unassembled WGS sequence"/>
</dbReference>
<feature type="compositionally biased region" description="Basic and acidic residues" evidence="1">
    <location>
        <begin position="1"/>
        <end position="12"/>
    </location>
</feature>
<feature type="region of interest" description="Disordered" evidence="1">
    <location>
        <begin position="338"/>
        <end position="363"/>
    </location>
</feature>
<evidence type="ECO:0000256" key="1">
    <source>
        <dbReference type="SAM" id="MobiDB-lite"/>
    </source>
</evidence>
<comment type="caution">
    <text evidence="2">The sequence shown here is derived from an EMBL/GenBank/DDBJ whole genome shotgun (WGS) entry which is preliminary data.</text>
</comment>
<feature type="compositionally biased region" description="Polar residues" evidence="1">
    <location>
        <begin position="35"/>
        <end position="62"/>
    </location>
</feature>
<protein>
    <recommendedName>
        <fullName evidence="4">SH3 domain-containing protein</fullName>
    </recommendedName>
</protein>
<organism evidence="2 3">
    <name type="scientific">Paragonimus heterotremus</name>
    <dbReference type="NCBI Taxonomy" id="100268"/>
    <lineage>
        <taxon>Eukaryota</taxon>
        <taxon>Metazoa</taxon>
        <taxon>Spiralia</taxon>
        <taxon>Lophotrochozoa</taxon>
        <taxon>Platyhelminthes</taxon>
        <taxon>Trematoda</taxon>
        <taxon>Digenea</taxon>
        <taxon>Plagiorchiida</taxon>
        <taxon>Troglotremata</taxon>
        <taxon>Troglotrematidae</taxon>
        <taxon>Paragonimus</taxon>
    </lineage>
</organism>
<accession>A0A8J4TI53</accession>
<evidence type="ECO:0000313" key="2">
    <source>
        <dbReference type="EMBL" id="KAF5399614.1"/>
    </source>
</evidence>
<dbReference type="AlphaFoldDB" id="A0A8J4TI53"/>
<evidence type="ECO:0000313" key="3">
    <source>
        <dbReference type="Proteomes" id="UP000748531"/>
    </source>
</evidence>
<feature type="compositionally biased region" description="Basic and acidic residues" evidence="1">
    <location>
        <begin position="21"/>
        <end position="34"/>
    </location>
</feature>
<sequence length="411" mass="45873">CREQWQGLRERYIPNFESPEPDERPTHQLHHENIESTSSIPRTSSVGSLTQKPNRKISTSETAKVDTPDAQEFRSNVERAGGRLYFSTVRHVGSKPKEINVSPGTLLEVLDSSNVDWWVVRDQHGAEGEIPRWKLNKYDSTARQQSKVDHVMPPKSLGDSNMRQPVRSEHVIRPRPVTEVKHKHSLTSTVTITNLAVGKHSSEPTDLSHRDTETDSKPVIIESVSEDRPLKTHKTVELISNPNSPIVPTTVVNHPVTVTSPTVNEPTNAVRLPTIQDMPVIKPITTAADSEPQSNMQPLSGGMVYMTPEQLQQLMKNSGNRSKVPMVLVPVSQLHNYTNQQNNPSELNGTSITNDPNAPMQWPEFSEMETQPSTVYSPGPPMTSVFPTGSCELVDDILNLLVLRVSVMKYF</sequence>
<proteinExistence type="predicted"/>
<dbReference type="EMBL" id="LUCH01003884">
    <property type="protein sequence ID" value="KAF5399614.1"/>
    <property type="molecule type" value="Genomic_DNA"/>
</dbReference>
<keyword evidence="3" id="KW-1185">Reference proteome</keyword>
<dbReference type="InterPro" id="IPR036028">
    <property type="entry name" value="SH3-like_dom_sf"/>
</dbReference>
<reference evidence="2" key="1">
    <citation type="submission" date="2019-05" db="EMBL/GenBank/DDBJ databases">
        <title>Annotation for the trematode Paragonimus heterotremus.</title>
        <authorList>
            <person name="Choi Y.-J."/>
        </authorList>
    </citation>
    <scope>NUCLEOTIDE SEQUENCE</scope>
    <source>
        <strain evidence="2">LC</strain>
    </source>
</reference>
<feature type="region of interest" description="Disordered" evidence="1">
    <location>
        <begin position="1"/>
        <end position="68"/>
    </location>
</feature>
<dbReference type="OrthoDB" id="4680325at2759"/>
<feature type="region of interest" description="Disordered" evidence="1">
    <location>
        <begin position="144"/>
        <end position="165"/>
    </location>
</feature>